<dbReference type="AlphaFoldDB" id="A0AAN9M0E1"/>
<name>A0AAN9M0E1_CANGL</name>
<accession>A0AAN9M0E1</accession>
<evidence type="ECO:0000313" key="2">
    <source>
        <dbReference type="Proteomes" id="UP001367508"/>
    </source>
</evidence>
<dbReference type="EMBL" id="JAYMYQ010000003">
    <property type="protein sequence ID" value="KAK7345116.1"/>
    <property type="molecule type" value="Genomic_DNA"/>
</dbReference>
<keyword evidence="2" id="KW-1185">Reference proteome</keyword>
<dbReference type="Proteomes" id="UP001367508">
    <property type="component" value="Unassembled WGS sequence"/>
</dbReference>
<reference evidence="1 2" key="1">
    <citation type="submission" date="2024-01" db="EMBL/GenBank/DDBJ databases">
        <title>The genomes of 5 underutilized Papilionoideae crops provide insights into root nodulation and disease resistanc.</title>
        <authorList>
            <person name="Jiang F."/>
        </authorList>
    </citation>
    <scope>NUCLEOTIDE SEQUENCE [LARGE SCALE GENOMIC DNA]</scope>
    <source>
        <strain evidence="1">LVBAO_FW01</strain>
        <tissue evidence="1">Leaves</tissue>
    </source>
</reference>
<protein>
    <submittedName>
        <fullName evidence="1">Uncharacterized protein</fullName>
    </submittedName>
</protein>
<sequence>MVFVVYRASFTSDSCMQGSGFLLDDLLEYHAEYMLILTLTMQSRPHNPRWLEKGRRPYSCSLNLLPACGVGDAGTPSCHWVAQYGWPSGLSRIRASAGMLIILDQNK</sequence>
<proteinExistence type="predicted"/>
<comment type="caution">
    <text evidence="1">The sequence shown here is derived from an EMBL/GenBank/DDBJ whole genome shotgun (WGS) entry which is preliminary data.</text>
</comment>
<organism evidence="1 2">
    <name type="scientific">Canavalia gladiata</name>
    <name type="common">Sword bean</name>
    <name type="synonym">Dolichos gladiatus</name>
    <dbReference type="NCBI Taxonomy" id="3824"/>
    <lineage>
        <taxon>Eukaryota</taxon>
        <taxon>Viridiplantae</taxon>
        <taxon>Streptophyta</taxon>
        <taxon>Embryophyta</taxon>
        <taxon>Tracheophyta</taxon>
        <taxon>Spermatophyta</taxon>
        <taxon>Magnoliopsida</taxon>
        <taxon>eudicotyledons</taxon>
        <taxon>Gunneridae</taxon>
        <taxon>Pentapetalae</taxon>
        <taxon>rosids</taxon>
        <taxon>fabids</taxon>
        <taxon>Fabales</taxon>
        <taxon>Fabaceae</taxon>
        <taxon>Papilionoideae</taxon>
        <taxon>50 kb inversion clade</taxon>
        <taxon>NPAAA clade</taxon>
        <taxon>indigoferoid/millettioid clade</taxon>
        <taxon>Phaseoleae</taxon>
        <taxon>Canavalia</taxon>
    </lineage>
</organism>
<gene>
    <name evidence="1" type="ORF">VNO77_15571</name>
</gene>
<evidence type="ECO:0000313" key="1">
    <source>
        <dbReference type="EMBL" id="KAK7345116.1"/>
    </source>
</evidence>